<dbReference type="GO" id="GO:0005096">
    <property type="term" value="F:GTPase activator activity"/>
    <property type="evidence" value="ECO:0007669"/>
    <property type="project" value="UniProtKB-KW"/>
</dbReference>
<feature type="region of interest" description="Disordered" evidence="3">
    <location>
        <begin position="527"/>
        <end position="553"/>
    </location>
</feature>
<feature type="region of interest" description="Disordered" evidence="3">
    <location>
        <begin position="458"/>
        <end position="496"/>
    </location>
</feature>
<comment type="caution">
    <text evidence="5">The sequence shown here is derived from an EMBL/GenBank/DDBJ whole genome shotgun (WGS) entry which is preliminary data.</text>
</comment>
<keyword evidence="6" id="KW-1185">Reference proteome</keyword>
<name>A0A1Y1XRY9_9FUNG</name>
<evidence type="ECO:0000256" key="2">
    <source>
        <dbReference type="SAM" id="Coils"/>
    </source>
</evidence>
<evidence type="ECO:0000259" key="4">
    <source>
        <dbReference type="PROSITE" id="PS50086"/>
    </source>
</evidence>
<evidence type="ECO:0000313" key="6">
    <source>
        <dbReference type="Proteomes" id="UP000193944"/>
    </source>
</evidence>
<dbReference type="STRING" id="1754192.A0A1Y1XRY9"/>
<dbReference type="InterPro" id="IPR000195">
    <property type="entry name" value="Rab-GAP-TBC_dom"/>
</dbReference>
<feature type="coiled-coil region" evidence="2">
    <location>
        <begin position="337"/>
        <end position="442"/>
    </location>
</feature>
<dbReference type="Pfam" id="PF00566">
    <property type="entry name" value="RabGAP-TBC"/>
    <property type="match status" value="1"/>
</dbReference>
<dbReference type="Gene3D" id="1.10.472.80">
    <property type="entry name" value="Ypt/Rab-GAP domain of gyp1p, domain 3"/>
    <property type="match status" value="1"/>
</dbReference>
<accession>A0A1Y1XRY9</accession>
<evidence type="ECO:0000313" key="5">
    <source>
        <dbReference type="EMBL" id="ORX88256.1"/>
    </source>
</evidence>
<evidence type="ECO:0000256" key="3">
    <source>
        <dbReference type="SAM" id="MobiDB-lite"/>
    </source>
</evidence>
<dbReference type="AlphaFoldDB" id="A0A1Y1XRY9"/>
<reference evidence="5 6" key="2">
    <citation type="submission" date="2016-08" db="EMBL/GenBank/DDBJ databases">
        <title>Pervasive Adenine N6-methylation of Active Genes in Fungi.</title>
        <authorList>
            <consortium name="DOE Joint Genome Institute"/>
            <person name="Mondo S.J."/>
            <person name="Dannebaum R.O."/>
            <person name="Kuo R.C."/>
            <person name="Labutti K."/>
            <person name="Haridas S."/>
            <person name="Kuo A."/>
            <person name="Salamov A."/>
            <person name="Ahrendt S.R."/>
            <person name="Lipzen A."/>
            <person name="Sullivan W."/>
            <person name="Andreopoulos W.B."/>
            <person name="Clum A."/>
            <person name="Lindquist E."/>
            <person name="Daum C."/>
            <person name="Ramamoorthy G.K."/>
            <person name="Gryganskyi A."/>
            <person name="Culley D."/>
            <person name="Magnuson J.K."/>
            <person name="James T.Y."/>
            <person name="O'Malley M.A."/>
            <person name="Stajich J.E."/>
            <person name="Spatafora J.W."/>
            <person name="Visel A."/>
            <person name="Grigoriev I.V."/>
        </authorList>
    </citation>
    <scope>NUCLEOTIDE SEQUENCE [LARGE SCALE GENOMIC DNA]</scope>
    <source>
        <strain evidence="5 6">S4</strain>
    </source>
</reference>
<protein>
    <submittedName>
        <fullName evidence="5">RabGAP/TBC</fullName>
    </submittedName>
</protein>
<dbReference type="GO" id="GO:0031267">
    <property type="term" value="F:small GTPase binding"/>
    <property type="evidence" value="ECO:0007669"/>
    <property type="project" value="TreeGrafter"/>
</dbReference>
<organism evidence="5 6">
    <name type="scientific">Anaeromyces robustus</name>
    <dbReference type="NCBI Taxonomy" id="1754192"/>
    <lineage>
        <taxon>Eukaryota</taxon>
        <taxon>Fungi</taxon>
        <taxon>Fungi incertae sedis</taxon>
        <taxon>Chytridiomycota</taxon>
        <taxon>Chytridiomycota incertae sedis</taxon>
        <taxon>Neocallimastigomycetes</taxon>
        <taxon>Neocallimastigales</taxon>
        <taxon>Neocallimastigaceae</taxon>
        <taxon>Anaeromyces</taxon>
    </lineage>
</organism>
<dbReference type="FunFam" id="1.10.8.270:FF:000001">
    <property type="entry name" value="TBC1 domain family member 1"/>
    <property type="match status" value="1"/>
</dbReference>
<keyword evidence="1" id="KW-0343">GTPase activation</keyword>
<feature type="compositionally biased region" description="Polar residues" evidence="3">
    <location>
        <begin position="458"/>
        <end position="467"/>
    </location>
</feature>
<dbReference type="SMART" id="SM00164">
    <property type="entry name" value="TBC"/>
    <property type="match status" value="1"/>
</dbReference>
<proteinExistence type="predicted"/>
<dbReference type="Proteomes" id="UP000193944">
    <property type="component" value="Unassembled WGS sequence"/>
</dbReference>
<reference evidence="5 6" key="1">
    <citation type="submission" date="2016-08" db="EMBL/GenBank/DDBJ databases">
        <title>A Parts List for Fungal Cellulosomes Revealed by Comparative Genomics.</title>
        <authorList>
            <consortium name="DOE Joint Genome Institute"/>
            <person name="Haitjema C.H."/>
            <person name="Gilmore S.P."/>
            <person name="Henske J.K."/>
            <person name="Solomon K.V."/>
            <person name="De Groot R."/>
            <person name="Kuo A."/>
            <person name="Mondo S.J."/>
            <person name="Salamov A.A."/>
            <person name="Labutti K."/>
            <person name="Zhao Z."/>
            <person name="Chiniquy J."/>
            <person name="Barry K."/>
            <person name="Brewer H.M."/>
            <person name="Purvine S.O."/>
            <person name="Wright A.T."/>
            <person name="Boxma B."/>
            <person name="Van Alen T."/>
            <person name="Hackstein J.H."/>
            <person name="Baker S.E."/>
            <person name="Grigoriev I.V."/>
            <person name="O'Malley M.A."/>
        </authorList>
    </citation>
    <scope>NUCLEOTIDE SEQUENCE [LARGE SCALE GENOMIC DNA]</scope>
    <source>
        <strain evidence="5 6">S4</strain>
    </source>
</reference>
<dbReference type="InterPro" id="IPR050302">
    <property type="entry name" value="Rab_GAP_TBC_domain"/>
</dbReference>
<evidence type="ECO:0000256" key="1">
    <source>
        <dbReference type="ARBA" id="ARBA00022468"/>
    </source>
</evidence>
<dbReference type="Gene3D" id="1.10.10.750">
    <property type="entry name" value="Ypt/Rab-GAP domain of gyp1p, domain 1"/>
    <property type="match status" value="1"/>
</dbReference>
<sequence length="553" mass="64076">MGPEGEDEFWESMITEFKDYFMDIPSYVLQKIRGGIPHHLRGRIWKVMSGADNNQLDNLYDQLLLEESPFEKQILRDVARTFPHMSMFSEKNGDGQNMLFNLMKAYSLYDTEVGYCQGLCFIVGPLLMQRLTEKEAFSIFVQTRQTRRYAFRSLFTPRMPGVNLMMYQFDYFLKTYLPALYGHLLRHNVVSTMYASQWFLTIFAYNFPLPLVFRIFDILFAEGPGVTILRFSIAILRRNQSRLLEMESFEELLEFLKGNKIFEIYGEGRDAHNDVVNDAMSMCNIICETELRRLRQEFERTDDTNQVANHGGEMELLSARMTLRELRQQRNYDHNLIEELKTQIEILSEEINEARRDVDPLRDENESLRVQCHELKELLTNEDRRLQSIWEDTIRKIEQENAKLKYQLQQAEGQLIDAKVLMANMEEEKDVLINSIEVLKNTFGANEVKQALSAAMANNNSKNGSQHSLRRSDSLASNRSTRSQPGNNPGNAGGWFNNVSNAISNYMEQRQSHSNVGSISGSVENMEVNEEPQSVEGADAQPQASRWKFGWSK</sequence>
<dbReference type="OrthoDB" id="295078at2759"/>
<dbReference type="SUPFAM" id="SSF47923">
    <property type="entry name" value="Ypt/Rab-GAP domain of gyp1p"/>
    <property type="match status" value="2"/>
</dbReference>
<dbReference type="PANTHER" id="PTHR47219">
    <property type="entry name" value="RAB GTPASE-ACTIVATING PROTEIN 1-LIKE"/>
    <property type="match status" value="1"/>
</dbReference>
<dbReference type="EMBL" id="MCFG01000001">
    <property type="protein sequence ID" value="ORX88256.1"/>
    <property type="molecule type" value="Genomic_DNA"/>
</dbReference>
<gene>
    <name evidence="5" type="ORF">BCR32DRAFT_197161</name>
</gene>
<keyword evidence="2" id="KW-0175">Coiled coil</keyword>
<feature type="compositionally biased region" description="Polar residues" evidence="3">
    <location>
        <begin position="474"/>
        <end position="490"/>
    </location>
</feature>
<dbReference type="InterPro" id="IPR035969">
    <property type="entry name" value="Rab-GAP_TBC_sf"/>
</dbReference>
<dbReference type="PROSITE" id="PS50086">
    <property type="entry name" value="TBC_RABGAP"/>
    <property type="match status" value="1"/>
</dbReference>
<dbReference type="Gene3D" id="1.10.8.270">
    <property type="entry name" value="putative rabgap domain of human tbc1 domain family member 14 like domains"/>
    <property type="match status" value="1"/>
</dbReference>
<dbReference type="PANTHER" id="PTHR47219:SF9">
    <property type="entry name" value="GTPASE ACTIVATING PROTEIN AND CENTROSOME-ASSOCIATED, ISOFORM B"/>
    <property type="match status" value="1"/>
</dbReference>
<feature type="domain" description="Rab-GAP TBC" evidence="4">
    <location>
        <begin position="35"/>
        <end position="223"/>
    </location>
</feature>